<dbReference type="PANTHER" id="PTHR46067">
    <property type="entry name" value="ACYL-COA N-ACYLTRANSFERASES (NAT) SUPERFAMILY PROTEIN"/>
    <property type="match status" value="1"/>
</dbReference>
<keyword evidence="3" id="KW-1185">Reference proteome</keyword>
<protein>
    <recommendedName>
        <fullName evidence="1">N-acetyltransferase domain-containing protein</fullName>
    </recommendedName>
</protein>
<reference evidence="2" key="1">
    <citation type="journal article" date="2023" name="Plant J.">
        <title>The genome of the king protea, Protea cynaroides.</title>
        <authorList>
            <person name="Chang J."/>
            <person name="Duong T.A."/>
            <person name="Schoeman C."/>
            <person name="Ma X."/>
            <person name="Roodt D."/>
            <person name="Barker N."/>
            <person name="Li Z."/>
            <person name="Van de Peer Y."/>
            <person name="Mizrachi E."/>
        </authorList>
    </citation>
    <scope>NUCLEOTIDE SEQUENCE</scope>
    <source>
        <tissue evidence="2">Young leaves</tissue>
    </source>
</reference>
<evidence type="ECO:0000313" key="2">
    <source>
        <dbReference type="EMBL" id="KAJ4968631.1"/>
    </source>
</evidence>
<dbReference type="GO" id="GO:0016747">
    <property type="term" value="F:acyltransferase activity, transferring groups other than amino-acyl groups"/>
    <property type="evidence" value="ECO:0007669"/>
    <property type="project" value="InterPro"/>
</dbReference>
<dbReference type="PROSITE" id="PS51186">
    <property type="entry name" value="GNAT"/>
    <property type="match status" value="1"/>
</dbReference>
<dbReference type="Gene3D" id="3.40.630.30">
    <property type="match status" value="1"/>
</dbReference>
<dbReference type="AlphaFoldDB" id="A0A9Q0KE20"/>
<name>A0A9Q0KE20_9MAGN</name>
<comment type="caution">
    <text evidence="2">The sequence shown here is derived from an EMBL/GenBank/DDBJ whole genome shotgun (WGS) entry which is preliminary data.</text>
</comment>
<dbReference type="Proteomes" id="UP001141806">
    <property type="component" value="Unassembled WGS sequence"/>
</dbReference>
<proteinExistence type="predicted"/>
<feature type="domain" description="N-acetyltransferase" evidence="1">
    <location>
        <begin position="24"/>
        <end position="184"/>
    </location>
</feature>
<dbReference type="InterPro" id="IPR000182">
    <property type="entry name" value="GNAT_dom"/>
</dbReference>
<dbReference type="EMBL" id="JAMYWD010000006">
    <property type="protein sequence ID" value="KAJ4968631.1"/>
    <property type="molecule type" value="Genomic_DNA"/>
</dbReference>
<dbReference type="Pfam" id="PF13302">
    <property type="entry name" value="Acetyltransf_3"/>
    <property type="match status" value="1"/>
</dbReference>
<dbReference type="SUPFAM" id="SSF55729">
    <property type="entry name" value="Acyl-CoA N-acyltransferases (Nat)"/>
    <property type="match status" value="1"/>
</dbReference>
<accession>A0A9Q0KE20</accession>
<gene>
    <name evidence="2" type="ORF">NE237_015332</name>
</gene>
<dbReference type="PANTHER" id="PTHR46067:SF27">
    <property type="entry name" value="ACYL-COA N-ACYLTRANSFERASES (NAT) SUPERFAMILY PROTEIN"/>
    <property type="match status" value="1"/>
</dbReference>
<organism evidence="2 3">
    <name type="scientific">Protea cynaroides</name>
    <dbReference type="NCBI Taxonomy" id="273540"/>
    <lineage>
        <taxon>Eukaryota</taxon>
        <taxon>Viridiplantae</taxon>
        <taxon>Streptophyta</taxon>
        <taxon>Embryophyta</taxon>
        <taxon>Tracheophyta</taxon>
        <taxon>Spermatophyta</taxon>
        <taxon>Magnoliopsida</taxon>
        <taxon>Proteales</taxon>
        <taxon>Proteaceae</taxon>
        <taxon>Protea</taxon>
    </lineage>
</organism>
<evidence type="ECO:0000259" key="1">
    <source>
        <dbReference type="PROSITE" id="PS51186"/>
    </source>
</evidence>
<dbReference type="OrthoDB" id="630895at2759"/>
<dbReference type="InterPro" id="IPR016181">
    <property type="entry name" value="Acyl_CoA_acyltransferase"/>
</dbReference>
<sequence>MEESSISTSVTKREEEKEITYSRISLRPLELSDLEDFMVWTSDELISRFCFWDSYSSREIGLRYIKEIVIPHPWYRAICLENRPIGAISVLPGSGIDNCRGELGYVLASKYWGKGIVTQAVKLVVSMIFKEWPDMVRLEALVDVENPGSQRVLEKVGFQKEGVLRKYLIQKGRILDMVMYSFLSTDPILGD</sequence>
<evidence type="ECO:0000313" key="3">
    <source>
        <dbReference type="Proteomes" id="UP001141806"/>
    </source>
</evidence>